<proteinExistence type="predicted"/>
<evidence type="ECO:0000313" key="2">
    <source>
        <dbReference type="Proteomes" id="UP000284416"/>
    </source>
</evidence>
<dbReference type="Proteomes" id="UP000284416">
    <property type="component" value="Unassembled WGS sequence"/>
</dbReference>
<evidence type="ECO:0000313" key="1">
    <source>
        <dbReference type="EMBL" id="RHW36003.1"/>
    </source>
</evidence>
<dbReference type="OrthoDB" id="2802083at2"/>
<sequence>MSKVKIDGFRMHQGILKEFHFMRDQSFERPPASAYVVYLTMLKQIDEEKNPRGMLKEYNLAYWSKILNIPYSSLYSGKRYLEKHKFVSEEIHNDLPVLVLKDVEKYNNPGSVESGKLNYLLIPHALFNTNILAEMVRTSNPEGIELILSLLNQFRTSMSKKDSFELHKLRQARNMATLKKQLNKNAKKTREILSLLGPLFNIEYEGVELRGKQIWVRKVWITLREECVKEQNAEEFEIAHLTASLSHELSYFLDGQKLNYKPRDLIDIMFSFKQEVYNILSPLKNKEEFKVNSFIKDYFIYCIDEIGTYIHKQRKEQKTFRIHSLGGLFRMVFRNNLSSQLHKLPYELIHEIKVDHFLRTGDLPKFAKFHI</sequence>
<reference evidence="1 2" key="1">
    <citation type="journal article" date="2017" name="Int. J. Syst. Evol. Microbiol.">
        <title>Bacillus notoginsengisoli sp. nov., a novel bacterium isolated from the rhizosphere of Panax notoginseng.</title>
        <authorList>
            <person name="Zhang M.Y."/>
            <person name="Cheng J."/>
            <person name="Cai Y."/>
            <person name="Zhang T.Y."/>
            <person name="Wu Y.Y."/>
            <person name="Manikprabhu D."/>
            <person name="Li W.J."/>
            <person name="Zhang Y.X."/>
        </authorList>
    </citation>
    <scope>NUCLEOTIDE SEQUENCE [LARGE SCALE GENOMIC DNA]</scope>
    <source>
        <strain evidence="1 2">JCM 30743</strain>
    </source>
</reference>
<organism evidence="1 2">
    <name type="scientific">Neobacillus notoginsengisoli</name>
    <dbReference type="NCBI Taxonomy" id="1578198"/>
    <lineage>
        <taxon>Bacteria</taxon>
        <taxon>Bacillati</taxon>
        <taxon>Bacillota</taxon>
        <taxon>Bacilli</taxon>
        <taxon>Bacillales</taxon>
        <taxon>Bacillaceae</taxon>
        <taxon>Neobacillus</taxon>
    </lineage>
</organism>
<name>A0A417YQD9_9BACI</name>
<dbReference type="RefSeq" id="WP_118923044.1">
    <property type="nucleotide sequence ID" value="NZ_QWEG01000012.1"/>
</dbReference>
<protein>
    <submittedName>
        <fullName evidence="1">Uncharacterized protein</fullName>
    </submittedName>
</protein>
<gene>
    <name evidence="1" type="ORF">D1B31_18110</name>
</gene>
<keyword evidence="2" id="KW-1185">Reference proteome</keyword>
<dbReference type="EMBL" id="QWEG01000012">
    <property type="protein sequence ID" value="RHW36003.1"/>
    <property type="molecule type" value="Genomic_DNA"/>
</dbReference>
<accession>A0A417YQD9</accession>
<comment type="caution">
    <text evidence="1">The sequence shown here is derived from an EMBL/GenBank/DDBJ whole genome shotgun (WGS) entry which is preliminary data.</text>
</comment>
<dbReference type="AlphaFoldDB" id="A0A417YQD9"/>